<dbReference type="AlphaFoldDB" id="A0ABD2M4P6"/>
<evidence type="ECO:0000256" key="1">
    <source>
        <dbReference type="SAM" id="MobiDB-lite"/>
    </source>
</evidence>
<accession>A0ABD2M4P6</accession>
<comment type="caution">
    <text evidence="2">The sequence shown here is derived from an EMBL/GenBank/DDBJ whole genome shotgun (WGS) entry which is preliminary data.</text>
</comment>
<name>A0ABD2M4P6_9BILA</name>
<dbReference type="EMBL" id="JBICBT010000135">
    <property type="protein sequence ID" value="KAL3122434.1"/>
    <property type="molecule type" value="Genomic_DNA"/>
</dbReference>
<feature type="compositionally biased region" description="Acidic residues" evidence="1">
    <location>
        <begin position="31"/>
        <end position="55"/>
    </location>
</feature>
<keyword evidence="3" id="KW-1185">Reference proteome</keyword>
<organism evidence="2 3">
    <name type="scientific">Heterodera trifolii</name>
    <dbReference type="NCBI Taxonomy" id="157864"/>
    <lineage>
        <taxon>Eukaryota</taxon>
        <taxon>Metazoa</taxon>
        <taxon>Ecdysozoa</taxon>
        <taxon>Nematoda</taxon>
        <taxon>Chromadorea</taxon>
        <taxon>Rhabditida</taxon>
        <taxon>Tylenchina</taxon>
        <taxon>Tylenchomorpha</taxon>
        <taxon>Tylenchoidea</taxon>
        <taxon>Heteroderidae</taxon>
        <taxon>Heteroderinae</taxon>
        <taxon>Heterodera</taxon>
    </lineage>
</organism>
<feature type="compositionally biased region" description="Acidic residues" evidence="1">
    <location>
        <begin position="62"/>
        <end position="75"/>
    </location>
</feature>
<sequence length="75" mass="8272">MESIKERTGGVNEASIKALIGAEERGVNRTDDEEDSDELEEEEEGSDELEEEEEGGDKSEGSDMDIDELSEGMEM</sequence>
<dbReference type="Proteomes" id="UP001620626">
    <property type="component" value="Unassembled WGS sequence"/>
</dbReference>
<evidence type="ECO:0000313" key="2">
    <source>
        <dbReference type="EMBL" id="KAL3122434.1"/>
    </source>
</evidence>
<protein>
    <submittedName>
        <fullName evidence="2">Uncharacterized protein</fullName>
    </submittedName>
</protein>
<reference evidence="2 3" key="1">
    <citation type="submission" date="2024-10" db="EMBL/GenBank/DDBJ databases">
        <authorList>
            <person name="Kim D."/>
        </authorList>
    </citation>
    <scope>NUCLEOTIDE SEQUENCE [LARGE SCALE GENOMIC DNA]</scope>
    <source>
        <strain evidence="2">BH-2024</strain>
    </source>
</reference>
<proteinExistence type="predicted"/>
<gene>
    <name evidence="2" type="ORF">niasHT_000067</name>
</gene>
<feature type="region of interest" description="Disordered" evidence="1">
    <location>
        <begin position="1"/>
        <end position="75"/>
    </location>
</feature>
<evidence type="ECO:0000313" key="3">
    <source>
        <dbReference type="Proteomes" id="UP001620626"/>
    </source>
</evidence>